<keyword evidence="2" id="KW-1185">Reference proteome</keyword>
<evidence type="ECO:0000313" key="1">
    <source>
        <dbReference type="EMBL" id="MED6139528.1"/>
    </source>
</evidence>
<protein>
    <submittedName>
        <fullName evidence="1">Uncharacterized protein</fullName>
    </submittedName>
</protein>
<reference evidence="1 2" key="1">
    <citation type="journal article" date="2023" name="Plants (Basel)">
        <title>Bridging the Gap: Combining Genomics and Transcriptomics Approaches to Understand Stylosanthes scabra, an Orphan Legume from the Brazilian Caatinga.</title>
        <authorList>
            <person name="Ferreira-Neto J.R.C."/>
            <person name="da Silva M.D."/>
            <person name="Binneck E."/>
            <person name="de Melo N.F."/>
            <person name="da Silva R.H."/>
            <person name="de Melo A.L.T.M."/>
            <person name="Pandolfi V."/>
            <person name="Bustamante F.O."/>
            <person name="Brasileiro-Vidal A.C."/>
            <person name="Benko-Iseppon A.M."/>
        </authorList>
    </citation>
    <scope>NUCLEOTIDE SEQUENCE [LARGE SCALE GENOMIC DNA]</scope>
    <source>
        <tissue evidence="1">Leaves</tissue>
    </source>
</reference>
<sequence>MSFCSKAWQQILGKRQDIREVVRTKYVDANPIVAPRTRRGRAAAQAEREATPFNELVFDTREHYEWSKKMLSRDILHERYINFQGHPDFMEERLGELGWMFMYNDLQPINLTLIREFYSNFFSVNQHIVFLRGKQIPITEDTINAFLPVTTPLPSKEEDAYEKN</sequence>
<organism evidence="1 2">
    <name type="scientific">Stylosanthes scabra</name>
    <dbReference type="NCBI Taxonomy" id="79078"/>
    <lineage>
        <taxon>Eukaryota</taxon>
        <taxon>Viridiplantae</taxon>
        <taxon>Streptophyta</taxon>
        <taxon>Embryophyta</taxon>
        <taxon>Tracheophyta</taxon>
        <taxon>Spermatophyta</taxon>
        <taxon>Magnoliopsida</taxon>
        <taxon>eudicotyledons</taxon>
        <taxon>Gunneridae</taxon>
        <taxon>Pentapetalae</taxon>
        <taxon>rosids</taxon>
        <taxon>fabids</taxon>
        <taxon>Fabales</taxon>
        <taxon>Fabaceae</taxon>
        <taxon>Papilionoideae</taxon>
        <taxon>50 kb inversion clade</taxon>
        <taxon>dalbergioids sensu lato</taxon>
        <taxon>Dalbergieae</taxon>
        <taxon>Pterocarpus clade</taxon>
        <taxon>Stylosanthes</taxon>
    </lineage>
</organism>
<dbReference type="Proteomes" id="UP001341840">
    <property type="component" value="Unassembled WGS sequence"/>
</dbReference>
<evidence type="ECO:0000313" key="2">
    <source>
        <dbReference type="Proteomes" id="UP001341840"/>
    </source>
</evidence>
<proteinExistence type="predicted"/>
<gene>
    <name evidence="1" type="ORF">PIB30_084636</name>
</gene>
<comment type="caution">
    <text evidence="1">The sequence shown here is derived from an EMBL/GenBank/DDBJ whole genome shotgun (WGS) entry which is preliminary data.</text>
</comment>
<dbReference type="EMBL" id="JASCZI010061794">
    <property type="protein sequence ID" value="MED6139528.1"/>
    <property type="molecule type" value="Genomic_DNA"/>
</dbReference>
<name>A0ABU6SUA5_9FABA</name>
<accession>A0ABU6SUA5</accession>